<comment type="caution">
    <text evidence="6">The sequence shown here is derived from an EMBL/GenBank/DDBJ whole genome shotgun (WGS) entry which is preliminary data.</text>
</comment>
<dbReference type="AlphaFoldDB" id="A0A9W9Z0Z8"/>
<evidence type="ECO:0000256" key="1">
    <source>
        <dbReference type="ARBA" id="ARBA00022737"/>
    </source>
</evidence>
<evidence type="ECO:0000313" key="7">
    <source>
        <dbReference type="Proteomes" id="UP001163046"/>
    </source>
</evidence>
<dbReference type="Proteomes" id="UP001163046">
    <property type="component" value="Unassembled WGS sequence"/>
</dbReference>
<dbReference type="EMBL" id="MU826832">
    <property type="protein sequence ID" value="KAJ7373172.1"/>
    <property type="molecule type" value="Genomic_DNA"/>
</dbReference>
<dbReference type="SMART" id="SM00248">
    <property type="entry name" value="ANK"/>
    <property type="match status" value="8"/>
</dbReference>
<proteinExistence type="predicted"/>
<dbReference type="PROSITE" id="PS50297">
    <property type="entry name" value="ANK_REP_REGION"/>
    <property type="match status" value="5"/>
</dbReference>
<dbReference type="InterPro" id="IPR036770">
    <property type="entry name" value="Ankyrin_rpt-contain_sf"/>
</dbReference>
<dbReference type="InterPro" id="IPR046903">
    <property type="entry name" value="Mab-21-like_nuc_Trfase"/>
</dbReference>
<dbReference type="SUPFAM" id="SSF48403">
    <property type="entry name" value="Ankyrin repeat"/>
    <property type="match status" value="2"/>
</dbReference>
<feature type="repeat" description="ANK" evidence="3">
    <location>
        <begin position="182"/>
        <end position="214"/>
    </location>
</feature>
<feature type="region of interest" description="Disordered" evidence="4">
    <location>
        <begin position="1"/>
        <end position="22"/>
    </location>
</feature>
<evidence type="ECO:0000313" key="6">
    <source>
        <dbReference type="EMBL" id="KAJ7373172.1"/>
    </source>
</evidence>
<organism evidence="6 7">
    <name type="scientific">Desmophyllum pertusum</name>
    <dbReference type="NCBI Taxonomy" id="174260"/>
    <lineage>
        <taxon>Eukaryota</taxon>
        <taxon>Metazoa</taxon>
        <taxon>Cnidaria</taxon>
        <taxon>Anthozoa</taxon>
        <taxon>Hexacorallia</taxon>
        <taxon>Scleractinia</taxon>
        <taxon>Caryophylliina</taxon>
        <taxon>Caryophylliidae</taxon>
        <taxon>Desmophyllum</taxon>
    </lineage>
</organism>
<evidence type="ECO:0000256" key="3">
    <source>
        <dbReference type="PROSITE-ProRule" id="PRU00023"/>
    </source>
</evidence>
<feature type="domain" description="Mab-21-like nucleotidyltransferase" evidence="5">
    <location>
        <begin position="547"/>
        <end position="682"/>
    </location>
</feature>
<accession>A0A9W9Z0Z8</accession>
<sequence length="688" mass="75669">MFNTGKGTSQPWMSTRQTETSMSALHNAARSNNINEVQHLLTTDGVDVNARDSHGNTALHLTKDKSIASLLINVCADPNLQNADGDTPLQTWHTLNLVTGDTGRPFTGLLLNNDRKYLLDIITLLLEAGASPNIQNKHGYNSLHSLFVYGGIAGLDLEAHLMHDFISLLVRFGVDVNAPDFERCTPLHHAAKEPHVLNAETLIRSGALVDAQDYRGLTPLQHVFNSDNKEMMQLLMQNKASVNAQDLDGRTALSTAVEVGNEVMVELLLEHPCTCVDLADKNCVTPLHLAAAFKRVDMTESLIQASADANACDVMNATPLHYAAYGGTPEIITLLLEAGADNKLTDNSGRLPVQYALSRHYCHTALKFGERYLRDVAESARCHVKVTGNTTDDVIVQSLPADDIFTMVVPASKVYSDALDPSIVPRDLMEYMRDKSAGNVSVYLQDMYTVSGVGKIPADMGEVENTKIPADMGEIENMKIPADMGEVENLRLPTDTAEVENMNIPTDMGEVKNMKRSIEEFMSKWAEKIAEIDERFKGALLHSGSVYEGTKVGDPDEFDYMLCLESLAQACSITFDEDTEYNKVTVHKSVDESGSYEEFFDGHQLDSGKVMSAFVDVAKRALTLLDYTSVAREMYVESLTEHTLIEDTWTLSGTVTCNLKFKWTGLCYKQLVITVDLVPAIPYIAGLG</sequence>
<evidence type="ECO:0000259" key="5">
    <source>
        <dbReference type="Pfam" id="PF03281"/>
    </source>
</evidence>
<dbReference type="InterPro" id="IPR002110">
    <property type="entry name" value="Ankyrin_rpt"/>
</dbReference>
<dbReference type="Pfam" id="PF12796">
    <property type="entry name" value="Ank_2"/>
    <property type="match status" value="2"/>
</dbReference>
<dbReference type="Pfam" id="PF03281">
    <property type="entry name" value="Mab-21"/>
    <property type="match status" value="1"/>
</dbReference>
<keyword evidence="7" id="KW-1185">Reference proteome</keyword>
<dbReference type="PROSITE" id="PS50088">
    <property type="entry name" value="ANK_REPEAT"/>
    <property type="match status" value="5"/>
</dbReference>
<feature type="repeat" description="ANK" evidence="3">
    <location>
        <begin position="20"/>
        <end position="53"/>
    </location>
</feature>
<reference evidence="6" key="1">
    <citation type="submission" date="2023-01" db="EMBL/GenBank/DDBJ databases">
        <title>Genome assembly of the deep-sea coral Lophelia pertusa.</title>
        <authorList>
            <person name="Herrera S."/>
            <person name="Cordes E."/>
        </authorList>
    </citation>
    <scope>NUCLEOTIDE SEQUENCE</scope>
    <source>
        <strain evidence="6">USNM1676648</strain>
        <tissue evidence="6">Polyp</tissue>
    </source>
</reference>
<dbReference type="OrthoDB" id="5950802at2759"/>
<dbReference type="Gene3D" id="1.25.40.20">
    <property type="entry name" value="Ankyrin repeat-containing domain"/>
    <property type="match status" value="3"/>
</dbReference>
<feature type="repeat" description="ANK" evidence="3">
    <location>
        <begin position="315"/>
        <end position="347"/>
    </location>
</feature>
<dbReference type="Gene3D" id="3.30.460.90">
    <property type="match status" value="1"/>
</dbReference>
<name>A0A9W9Z0Z8_9CNID</name>
<protein>
    <recommendedName>
        <fullName evidence="5">Mab-21-like nucleotidyltransferase domain-containing protein</fullName>
    </recommendedName>
</protein>
<dbReference type="PANTHER" id="PTHR24171">
    <property type="entry name" value="ANKYRIN REPEAT DOMAIN-CONTAINING PROTEIN 39-RELATED"/>
    <property type="match status" value="1"/>
</dbReference>
<dbReference type="PANTHER" id="PTHR24171:SF9">
    <property type="entry name" value="ANKYRIN REPEAT DOMAIN-CONTAINING PROTEIN 39"/>
    <property type="match status" value="1"/>
</dbReference>
<keyword evidence="1" id="KW-0677">Repeat</keyword>
<feature type="repeat" description="ANK" evidence="3">
    <location>
        <begin position="215"/>
        <end position="247"/>
    </location>
</feature>
<dbReference type="Pfam" id="PF13857">
    <property type="entry name" value="Ank_5"/>
    <property type="match status" value="1"/>
</dbReference>
<evidence type="ECO:0000256" key="4">
    <source>
        <dbReference type="SAM" id="MobiDB-lite"/>
    </source>
</evidence>
<evidence type="ECO:0000256" key="2">
    <source>
        <dbReference type="ARBA" id="ARBA00023043"/>
    </source>
</evidence>
<gene>
    <name evidence="6" type="ORF">OS493_014320</name>
</gene>
<feature type="repeat" description="ANK" evidence="3">
    <location>
        <begin position="282"/>
        <end position="314"/>
    </location>
</feature>
<keyword evidence="2 3" id="KW-0040">ANK repeat</keyword>